<sequence length="103" mass="11135">MAVAAAAGLLLLPGCGRQVHDRCLVDGKDRTTTVRDGKQASDMRVYTTCGTFTVTDNWVSGNRSADLYGSLREGRTYRFETTGYRSGLLSQFPTIVAAQEVGP</sequence>
<reference evidence="1" key="1">
    <citation type="submission" date="2021-07" db="EMBL/GenBank/DDBJ databases">
        <title>Candidatus Kaistella beijingensis sp. nov. isolated from a municipal wastewater treatment plant is involved in sludge foaming.</title>
        <authorList>
            <person name="Song Y."/>
            <person name="Liu S.-J."/>
        </authorList>
    </citation>
    <scope>NUCLEOTIDE SEQUENCE</scope>
    <source>
        <strain evidence="1">DSM 43998</strain>
    </source>
</reference>
<evidence type="ECO:0000313" key="1">
    <source>
        <dbReference type="EMBL" id="QXQ14871.1"/>
    </source>
</evidence>
<proteinExistence type="predicted"/>
<name>A0ABX8SC28_9ACTN</name>
<organism evidence="1 2">
    <name type="scientific">Skermania pinensis</name>
    <dbReference type="NCBI Taxonomy" id="39122"/>
    <lineage>
        <taxon>Bacteria</taxon>
        <taxon>Bacillati</taxon>
        <taxon>Actinomycetota</taxon>
        <taxon>Actinomycetes</taxon>
        <taxon>Mycobacteriales</taxon>
        <taxon>Gordoniaceae</taxon>
        <taxon>Skermania</taxon>
    </lineage>
</organism>
<gene>
    <name evidence="1" type="ORF">KV203_05670</name>
</gene>
<dbReference type="RefSeq" id="WP_066474909.1">
    <property type="nucleotide sequence ID" value="NZ_CBCRUZ010000009.1"/>
</dbReference>
<protein>
    <submittedName>
        <fullName evidence="1">Uncharacterized protein</fullName>
    </submittedName>
</protein>
<dbReference type="EMBL" id="CP079105">
    <property type="protein sequence ID" value="QXQ14871.1"/>
    <property type="molecule type" value="Genomic_DNA"/>
</dbReference>
<accession>A0ABX8SC28</accession>
<evidence type="ECO:0000313" key="2">
    <source>
        <dbReference type="Proteomes" id="UP000887023"/>
    </source>
</evidence>
<dbReference type="Proteomes" id="UP000887023">
    <property type="component" value="Chromosome"/>
</dbReference>
<keyword evidence="2" id="KW-1185">Reference proteome</keyword>